<dbReference type="Proteomes" id="UP000433876">
    <property type="component" value="Unassembled WGS sequence"/>
</dbReference>
<feature type="compositionally biased region" description="Polar residues" evidence="2">
    <location>
        <begin position="866"/>
        <end position="877"/>
    </location>
</feature>
<accession>A0A8S8ZSV9</accession>
<gene>
    <name evidence="3" type="ORF">SMACR_05139</name>
</gene>
<evidence type="ECO:0000313" key="3">
    <source>
        <dbReference type="EMBL" id="KAA8632056.1"/>
    </source>
</evidence>
<dbReference type="AlphaFoldDB" id="A0A8S8ZSV9"/>
<dbReference type="VEuPathDB" id="FungiDB:SMAC_05139"/>
<sequence>MDHPNNAGYNASLLAARPASHTFHPTISYTSGPAGADIRSNKRKREGDFGGYVRSFPGLSPFTSASLPGAQDAPYPFPGRNPSLEEFGAYYHAGQNASQSALPDPSHYDPIHYPPPGPAIRSNVSEACSALAPHSPVTQPHYFSQSTAVAPTPENTYHLSINYFRVDDPPGGDGFRAPGASGMGHRADNYAHEPVTFCDPMQPHTTLVISSPSLSHHGDKSMPSSYLHPQGHSHMTYVFQPPQSQLNVYDALNNTSLSEPNLHNSRFSVPMDQTFAYGRVHAMQGSEVNRPIIAPTDTPMMVPVTSSSGYQQDHSLIQQQPRWVEVVKDMGDGTAKEELVDDSDFEDREVVPVSTPLGGSYEDLSHTLTESNMGLAGTGNSDMAENALRRGSLDKKKRGPLREDKRKATCDTRSMGACIRCHNQRIRCHPNPSEPNNRDAPCQSCLAFSKDSKKTIHNIPCIRDKIIGIRIFRAGGLNLTKRFTHTQVVDIDKRDQWGPVRQVMMVQGLCNEPKVVVPLCKAPIVLQVRRFNPAPTDINERRYVANGYPAVQPLQPFCLVNVEKAAAQFNSYINANAVHGLEEAVEKSDEIVKRTFAIIAEKCHELTKTTEDTNNKNDKDAKCQKDQGELLTSAVRLWFAIRHGIGSAWLEKSTDMADTLDMHPVYKDDYPLYGRVDVPRMIVAQFDSIRHERIYKNLAPRVLKLYEKLITSSDMQNWFVIYLVTFLFLHQVSCISFDRYRRVRDNSGGTQQQTRYGPIAPGQDSPSEFVESAFVEEVQHGGVVLLAYWQYFKRTDLMCLDWDKRVDTKLSTLEPEQADLLWWTVEQLKSVDPNTGRTKLDSIPKTPAQGCWEHELYWVSRMFDSTSTRDSQWSPPETFTRAKPSVGREYTPPRPSQSP</sequence>
<feature type="region of interest" description="Disordered" evidence="2">
    <location>
        <begin position="866"/>
        <end position="899"/>
    </location>
</feature>
<dbReference type="PANTHER" id="PTHR35392:SF3">
    <property type="entry name" value="ZN(2)-C6 FUNGAL-TYPE DOMAIN-CONTAINING PROTEIN"/>
    <property type="match status" value="1"/>
</dbReference>
<comment type="caution">
    <text evidence="3">The sequence shown here is derived from an EMBL/GenBank/DDBJ whole genome shotgun (WGS) entry which is preliminary data.</text>
</comment>
<organism evidence="3 4">
    <name type="scientific">Sordaria macrospora</name>
    <dbReference type="NCBI Taxonomy" id="5147"/>
    <lineage>
        <taxon>Eukaryota</taxon>
        <taxon>Fungi</taxon>
        <taxon>Dikarya</taxon>
        <taxon>Ascomycota</taxon>
        <taxon>Pezizomycotina</taxon>
        <taxon>Sordariomycetes</taxon>
        <taxon>Sordariomycetidae</taxon>
        <taxon>Sordariales</taxon>
        <taxon>Sordariaceae</taxon>
        <taxon>Sordaria</taxon>
    </lineage>
</organism>
<dbReference type="InterPro" id="IPR001138">
    <property type="entry name" value="Zn2Cys6_DnaBD"/>
</dbReference>
<name>A0A8S8ZSV9_SORMA</name>
<proteinExistence type="predicted"/>
<reference evidence="3 4" key="1">
    <citation type="submission" date="2017-07" db="EMBL/GenBank/DDBJ databases">
        <title>Genome sequence of the Sordaria macrospora wild type strain R19027.</title>
        <authorList>
            <person name="Nowrousian M."/>
            <person name="Teichert I."/>
            <person name="Kueck U."/>
        </authorList>
    </citation>
    <scope>NUCLEOTIDE SEQUENCE [LARGE SCALE GENOMIC DNA]</scope>
    <source>
        <strain evidence="3 4">R19027</strain>
        <tissue evidence="3">Mycelium</tissue>
    </source>
</reference>
<protein>
    <recommendedName>
        <fullName evidence="5">Zn(2)-C6 fungal-type domain-containing protein</fullName>
    </recommendedName>
</protein>
<keyword evidence="1" id="KW-0539">Nucleus</keyword>
<dbReference type="GO" id="GO:0000981">
    <property type="term" value="F:DNA-binding transcription factor activity, RNA polymerase II-specific"/>
    <property type="evidence" value="ECO:0007669"/>
    <property type="project" value="InterPro"/>
</dbReference>
<dbReference type="GO" id="GO:0008270">
    <property type="term" value="F:zinc ion binding"/>
    <property type="evidence" value="ECO:0007669"/>
    <property type="project" value="InterPro"/>
</dbReference>
<dbReference type="InterPro" id="IPR052973">
    <property type="entry name" value="Fungal_sec-metab_reg_TF"/>
</dbReference>
<dbReference type="CDD" id="cd00067">
    <property type="entry name" value="GAL4"/>
    <property type="match status" value="1"/>
</dbReference>
<evidence type="ECO:0008006" key="5">
    <source>
        <dbReference type="Google" id="ProtNLM"/>
    </source>
</evidence>
<evidence type="ECO:0000256" key="2">
    <source>
        <dbReference type="SAM" id="MobiDB-lite"/>
    </source>
</evidence>
<dbReference type="PANTHER" id="PTHR35392">
    <property type="entry name" value="ZN(II)2CYS6 TRANSCRIPTION FACTOR (EUROFUNG)-RELATED-RELATED"/>
    <property type="match status" value="1"/>
</dbReference>
<dbReference type="EMBL" id="NMPR01000063">
    <property type="protein sequence ID" value="KAA8632056.1"/>
    <property type="molecule type" value="Genomic_DNA"/>
</dbReference>
<evidence type="ECO:0000313" key="4">
    <source>
        <dbReference type="Proteomes" id="UP000433876"/>
    </source>
</evidence>
<evidence type="ECO:0000256" key="1">
    <source>
        <dbReference type="ARBA" id="ARBA00023242"/>
    </source>
</evidence>